<organism evidence="2 3">
    <name type="scientific">Hydrogenivirga caldilitoris</name>
    <dbReference type="NCBI Taxonomy" id="246264"/>
    <lineage>
        <taxon>Bacteria</taxon>
        <taxon>Pseudomonadati</taxon>
        <taxon>Aquificota</taxon>
        <taxon>Aquificia</taxon>
        <taxon>Aquificales</taxon>
        <taxon>Aquificaceae</taxon>
        <taxon>Hydrogenivirga</taxon>
    </lineage>
</organism>
<dbReference type="RefSeq" id="WP_274542099.1">
    <property type="nucleotide sequence ID" value="NZ_RCCJ01000001.1"/>
</dbReference>
<evidence type="ECO:0000256" key="1">
    <source>
        <dbReference type="SAM" id="Phobius"/>
    </source>
</evidence>
<keyword evidence="1" id="KW-0472">Membrane</keyword>
<accession>A0A497XNJ3</accession>
<proteinExistence type="predicted"/>
<feature type="transmembrane region" description="Helical" evidence="1">
    <location>
        <begin position="15"/>
        <end position="39"/>
    </location>
</feature>
<comment type="caution">
    <text evidence="2">The sequence shown here is derived from an EMBL/GenBank/DDBJ whole genome shotgun (WGS) entry which is preliminary data.</text>
</comment>
<gene>
    <name evidence="2" type="ORF">BCF55_0812</name>
</gene>
<dbReference type="EMBL" id="RCCJ01000001">
    <property type="protein sequence ID" value="RLJ70536.1"/>
    <property type="molecule type" value="Genomic_DNA"/>
</dbReference>
<evidence type="ECO:0000313" key="2">
    <source>
        <dbReference type="EMBL" id="RLJ70536.1"/>
    </source>
</evidence>
<dbReference type="AlphaFoldDB" id="A0A497XNJ3"/>
<keyword evidence="3" id="KW-1185">Reference proteome</keyword>
<reference evidence="2 3" key="1">
    <citation type="submission" date="2018-10" db="EMBL/GenBank/DDBJ databases">
        <title>Genomic Encyclopedia of Archaeal and Bacterial Type Strains, Phase II (KMG-II): from individual species to whole genera.</title>
        <authorList>
            <person name="Goeker M."/>
        </authorList>
    </citation>
    <scope>NUCLEOTIDE SEQUENCE [LARGE SCALE GENOMIC DNA]</scope>
    <source>
        <strain evidence="2 3">DSM 16510</strain>
    </source>
</reference>
<keyword evidence="1" id="KW-0812">Transmembrane</keyword>
<sequence length="42" mass="4880">MSLEARKKHNRKTSIVIAVMLVVFALLTYFMTFVIVHLMRGN</sequence>
<protein>
    <submittedName>
        <fullName evidence="2">Uncharacterized protein</fullName>
    </submittedName>
</protein>
<name>A0A497XNJ3_9AQUI</name>
<keyword evidence="1" id="KW-1133">Transmembrane helix</keyword>
<evidence type="ECO:0000313" key="3">
    <source>
        <dbReference type="Proteomes" id="UP000267841"/>
    </source>
</evidence>
<dbReference type="Proteomes" id="UP000267841">
    <property type="component" value="Unassembled WGS sequence"/>
</dbReference>